<dbReference type="Proteomes" id="UP000215383">
    <property type="component" value="Chromosome 1"/>
</dbReference>
<dbReference type="Gene3D" id="1.10.260.40">
    <property type="entry name" value="lambda repressor-like DNA-binding domains"/>
    <property type="match status" value="1"/>
</dbReference>
<dbReference type="GO" id="GO:0003700">
    <property type="term" value="F:DNA-binding transcription factor activity"/>
    <property type="evidence" value="ECO:0007669"/>
    <property type="project" value="TreeGrafter"/>
</dbReference>
<evidence type="ECO:0000259" key="2">
    <source>
        <dbReference type="PROSITE" id="PS50943"/>
    </source>
</evidence>
<feature type="domain" description="HTH cro/C1-type" evidence="2">
    <location>
        <begin position="7"/>
        <end position="61"/>
    </location>
</feature>
<sequence length="72" mass="8310">MSIKYIIAQIRHEKNMTQKQLAKKAGISTAMISFIENDKRQPTFYVIALIAKALDVTVDELVVIKDTHRFFK</sequence>
<dbReference type="PROSITE" id="PS50943">
    <property type="entry name" value="HTH_CROC1"/>
    <property type="match status" value="1"/>
</dbReference>
<dbReference type="PANTHER" id="PTHR46797">
    <property type="entry name" value="HTH-TYPE TRANSCRIPTIONAL REGULATOR"/>
    <property type="match status" value="1"/>
</dbReference>
<dbReference type="InterPro" id="IPR010982">
    <property type="entry name" value="Lambda_DNA-bd_dom_sf"/>
</dbReference>
<dbReference type="Pfam" id="PF01381">
    <property type="entry name" value="HTH_3"/>
    <property type="match status" value="1"/>
</dbReference>
<dbReference type="GeneID" id="78506059"/>
<dbReference type="PANTHER" id="PTHR46797:SF1">
    <property type="entry name" value="METHYLPHOSPHONATE SYNTHASE"/>
    <property type="match status" value="1"/>
</dbReference>
<proteinExistence type="predicted"/>
<keyword evidence="1" id="KW-0238">DNA-binding</keyword>
<dbReference type="InterPro" id="IPR001387">
    <property type="entry name" value="Cro/C1-type_HTH"/>
</dbReference>
<dbReference type="SMART" id="SM00530">
    <property type="entry name" value="HTH_XRE"/>
    <property type="match status" value="1"/>
</dbReference>
<accession>A0A239T7K2</accession>
<reference evidence="3 4" key="1">
    <citation type="submission" date="2017-06" db="EMBL/GenBank/DDBJ databases">
        <authorList>
            <consortium name="Pathogen Informatics"/>
        </authorList>
    </citation>
    <scope>NUCLEOTIDE SEQUENCE [LARGE SCALE GENOMIC DNA]</scope>
    <source>
        <strain evidence="3 4">NCTC10570</strain>
    </source>
</reference>
<protein>
    <submittedName>
        <fullName evidence="3">Conjugal transfer protein TrbA</fullName>
    </submittedName>
</protein>
<dbReference type="InterPro" id="IPR050807">
    <property type="entry name" value="TransReg_Diox_bact_type"/>
</dbReference>
<dbReference type="RefSeq" id="WP_027889512.1">
    <property type="nucleotide sequence ID" value="NZ_JACJLZ010000004.1"/>
</dbReference>
<dbReference type="AlphaFoldDB" id="A0A239T7K2"/>
<evidence type="ECO:0000313" key="3">
    <source>
        <dbReference type="EMBL" id="SNU93472.1"/>
    </source>
</evidence>
<gene>
    <name evidence="3" type="ORF">SAMEA4364220_00011</name>
</gene>
<dbReference type="SUPFAM" id="SSF47413">
    <property type="entry name" value="lambda repressor-like DNA-binding domains"/>
    <property type="match status" value="1"/>
</dbReference>
<dbReference type="eggNOG" id="COG1476">
    <property type="taxonomic scope" value="Bacteria"/>
</dbReference>
<keyword evidence="4" id="KW-1185">Reference proteome</keyword>
<organism evidence="3 4">
    <name type="scientific">Megamonas hypermegale</name>
    <dbReference type="NCBI Taxonomy" id="158847"/>
    <lineage>
        <taxon>Bacteria</taxon>
        <taxon>Bacillati</taxon>
        <taxon>Bacillota</taxon>
        <taxon>Negativicutes</taxon>
        <taxon>Selenomonadales</taxon>
        <taxon>Selenomonadaceae</taxon>
        <taxon>Megamonas</taxon>
    </lineage>
</organism>
<dbReference type="GO" id="GO:0003677">
    <property type="term" value="F:DNA binding"/>
    <property type="evidence" value="ECO:0007669"/>
    <property type="project" value="UniProtKB-KW"/>
</dbReference>
<evidence type="ECO:0000313" key="4">
    <source>
        <dbReference type="Proteomes" id="UP000215383"/>
    </source>
</evidence>
<name>A0A239T7K2_9FIRM</name>
<dbReference type="EMBL" id="LT906446">
    <property type="protein sequence ID" value="SNU93472.1"/>
    <property type="molecule type" value="Genomic_DNA"/>
</dbReference>
<evidence type="ECO:0000256" key="1">
    <source>
        <dbReference type="ARBA" id="ARBA00023125"/>
    </source>
</evidence>
<dbReference type="GO" id="GO:0005829">
    <property type="term" value="C:cytosol"/>
    <property type="evidence" value="ECO:0007669"/>
    <property type="project" value="TreeGrafter"/>
</dbReference>
<dbReference type="CDD" id="cd00093">
    <property type="entry name" value="HTH_XRE"/>
    <property type="match status" value="1"/>
</dbReference>